<comment type="catalytic activity">
    <reaction evidence="6">
        <text>a 2'-deoxyadenosine in DNA + S-adenosyl-L-methionine = an N(6)-methyl-2'-deoxyadenosine in DNA + S-adenosyl-L-homocysteine + H(+)</text>
        <dbReference type="Rhea" id="RHEA:15197"/>
        <dbReference type="Rhea" id="RHEA-COMP:12418"/>
        <dbReference type="Rhea" id="RHEA-COMP:12419"/>
        <dbReference type="ChEBI" id="CHEBI:15378"/>
        <dbReference type="ChEBI" id="CHEBI:57856"/>
        <dbReference type="ChEBI" id="CHEBI:59789"/>
        <dbReference type="ChEBI" id="CHEBI:90615"/>
        <dbReference type="ChEBI" id="CHEBI:90616"/>
        <dbReference type="EC" id="2.1.1.72"/>
    </reaction>
</comment>
<dbReference type="GO" id="GO:0008170">
    <property type="term" value="F:N-methyltransferase activity"/>
    <property type="evidence" value="ECO:0007669"/>
    <property type="project" value="InterPro"/>
</dbReference>
<keyword evidence="4" id="KW-0949">S-adenosyl-L-methionine</keyword>
<reference evidence="8 9" key="1">
    <citation type="submission" date="2020-06" db="EMBL/GenBank/DDBJ databases">
        <title>Draft genome sequence of Lactic acid bacteria from Okinawan-style tofu.</title>
        <authorList>
            <person name="Takara I."/>
            <person name="Ikematsu S."/>
        </authorList>
    </citation>
    <scope>NUCLEOTIDE SEQUENCE [LARGE SCALE GENOMIC DNA]</scope>
    <source>
        <strain evidence="9">lg38</strain>
    </source>
</reference>
<dbReference type="GO" id="GO:0032259">
    <property type="term" value="P:methylation"/>
    <property type="evidence" value="ECO:0007669"/>
    <property type="project" value="UniProtKB-KW"/>
</dbReference>
<proteinExistence type="predicted"/>
<evidence type="ECO:0000256" key="6">
    <source>
        <dbReference type="ARBA" id="ARBA00047942"/>
    </source>
</evidence>
<feature type="domain" description="DNA methylase adenine-specific" evidence="7">
    <location>
        <begin position="2"/>
        <end position="199"/>
    </location>
</feature>
<dbReference type="AlphaFoldDB" id="A0A6L2ZXR3"/>
<evidence type="ECO:0000256" key="5">
    <source>
        <dbReference type="ARBA" id="ARBA00022747"/>
    </source>
</evidence>
<dbReference type="InterPro" id="IPR003356">
    <property type="entry name" value="DNA_methylase_A-5"/>
</dbReference>
<dbReference type="PANTHER" id="PTHR42933">
    <property type="entry name" value="SLR6095 PROTEIN"/>
    <property type="match status" value="1"/>
</dbReference>
<dbReference type="GO" id="GO:0009007">
    <property type="term" value="F:site-specific DNA-methyltransferase (adenine-specific) activity"/>
    <property type="evidence" value="ECO:0007669"/>
    <property type="project" value="UniProtKB-EC"/>
</dbReference>
<gene>
    <name evidence="8" type="ORF">ikelab_15650</name>
</gene>
<dbReference type="RefSeq" id="WP_176490498.1">
    <property type="nucleotide sequence ID" value="NZ_BLXU01000009.1"/>
</dbReference>
<organism evidence="8 9">
    <name type="scientific">Lactococcus garvieae</name>
    <dbReference type="NCBI Taxonomy" id="1363"/>
    <lineage>
        <taxon>Bacteria</taxon>
        <taxon>Bacillati</taxon>
        <taxon>Bacillota</taxon>
        <taxon>Bacilli</taxon>
        <taxon>Lactobacillales</taxon>
        <taxon>Streptococcaceae</taxon>
        <taxon>Lactococcus</taxon>
    </lineage>
</organism>
<comment type="caution">
    <text evidence="8">The sequence shown here is derived from an EMBL/GenBank/DDBJ whole genome shotgun (WGS) entry which is preliminary data.</text>
</comment>
<dbReference type="GO" id="GO:0003677">
    <property type="term" value="F:DNA binding"/>
    <property type="evidence" value="ECO:0007669"/>
    <property type="project" value="InterPro"/>
</dbReference>
<evidence type="ECO:0000259" key="7">
    <source>
        <dbReference type="Pfam" id="PF02384"/>
    </source>
</evidence>
<dbReference type="Pfam" id="PF02384">
    <property type="entry name" value="N6_Mtase"/>
    <property type="match status" value="1"/>
</dbReference>
<dbReference type="InterPro" id="IPR051537">
    <property type="entry name" value="DNA_Adenine_Mtase"/>
</dbReference>
<protein>
    <recommendedName>
        <fullName evidence="1">site-specific DNA-methyltransferase (adenine-specific)</fullName>
        <ecNumber evidence="1">2.1.1.72</ecNumber>
    </recommendedName>
</protein>
<dbReference type="EMBL" id="BLXU01000009">
    <property type="protein sequence ID" value="GFO52290.1"/>
    <property type="molecule type" value="Genomic_DNA"/>
</dbReference>
<dbReference type="InterPro" id="IPR029063">
    <property type="entry name" value="SAM-dependent_MTases_sf"/>
</dbReference>
<dbReference type="Gene3D" id="3.40.50.150">
    <property type="entry name" value="Vaccinia Virus protein VP39"/>
    <property type="match status" value="1"/>
</dbReference>
<evidence type="ECO:0000256" key="4">
    <source>
        <dbReference type="ARBA" id="ARBA00022691"/>
    </source>
</evidence>
<evidence type="ECO:0000256" key="3">
    <source>
        <dbReference type="ARBA" id="ARBA00022679"/>
    </source>
</evidence>
<evidence type="ECO:0000256" key="1">
    <source>
        <dbReference type="ARBA" id="ARBA00011900"/>
    </source>
</evidence>
<name>A0A6L2ZXR3_9LACT</name>
<evidence type="ECO:0000313" key="9">
    <source>
        <dbReference type="Proteomes" id="UP000504756"/>
    </source>
</evidence>
<evidence type="ECO:0000313" key="8">
    <source>
        <dbReference type="EMBL" id="GFO52290.1"/>
    </source>
</evidence>
<accession>A0A6L2ZXR3</accession>
<dbReference type="Proteomes" id="UP000504756">
    <property type="component" value="Unassembled WGS sequence"/>
</dbReference>
<keyword evidence="3" id="KW-0808">Transferase</keyword>
<sequence length="335" mass="38386">MTAVISNPPYNMKWQHPFFAANQERFCLGLPPESNANFAFMLSALETSDRAVFLLPNSVLSTEKRDEKIIKKNLVKANYIEAIVQLPDGMFENTSIPTTLVMLNKNKDTSSIFMIDLTDKADKEIREQRGQFGGASKQNRVYKKAVNVFSDETIEEIVDMVDSKSEIKGVSKLATIEDVKSNGYNLSVRRYIESETENKKYRDLSSIVADINAIIGRKNAIKFTINESMAKSLGIHDLVLMFKNGEKINKEMNNSLSKLDLKIKKENVVTLSRNKELKLEVKNFEEMPEFISIFFNMWKQYMMMINNQENKLLIELRDTLLPKLISGELKIDKEV</sequence>
<keyword evidence="5" id="KW-0680">Restriction system</keyword>
<evidence type="ECO:0000256" key="2">
    <source>
        <dbReference type="ARBA" id="ARBA00022603"/>
    </source>
</evidence>
<dbReference type="SUPFAM" id="SSF53335">
    <property type="entry name" value="S-adenosyl-L-methionine-dependent methyltransferases"/>
    <property type="match status" value="1"/>
</dbReference>
<keyword evidence="2" id="KW-0489">Methyltransferase</keyword>
<dbReference type="EC" id="2.1.1.72" evidence="1"/>
<dbReference type="PANTHER" id="PTHR42933:SF3">
    <property type="entry name" value="TYPE I RESTRICTION ENZYME MJAVIII METHYLASE SUBUNIT"/>
    <property type="match status" value="1"/>
</dbReference>
<dbReference type="GO" id="GO:0009307">
    <property type="term" value="P:DNA restriction-modification system"/>
    <property type="evidence" value="ECO:0007669"/>
    <property type="project" value="UniProtKB-KW"/>
</dbReference>